<organism evidence="1 2">
    <name type="scientific">Theobroma cacao</name>
    <name type="common">Cacao</name>
    <name type="synonym">Cocoa</name>
    <dbReference type="NCBI Taxonomy" id="3641"/>
    <lineage>
        <taxon>Eukaryota</taxon>
        <taxon>Viridiplantae</taxon>
        <taxon>Streptophyta</taxon>
        <taxon>Embryophyta</taxon>
        <taxon>Tracheophyta</taxon>
        <taxon>Spermatophyta</taxon>
        <taxon>Magnoliopsida</taxon>
        <taxon>eudicotyledons</taxon>
        <taxon>Gunneridae</taxon>
        <taxon>Pentapetalae</taxon>
        <taxon>rosids</taxon>
        <taxon>malvids</taxon>
        <taxon>Malvales</taxon>
        <taxon>Malvaceae</taxon>
        <taxon>Byttnerioideae</taxon>
        <taxon>Theobroma</taxon>
    </lineage>
</organism>
<dbReference type="EMBL" id="CM001880">
    <property type="protein sequence ID" value="EOX98410.1"/>
    <property type="molecule type" value="Genomic_DNA"/>
</dbReference>
<name>A0A061E0A3_THECC</name>
<proteinExistence type="predicted"/>
<evidence type="ECO:0000313" key="1">
    <source>
        <dbReference type="EMBL" id="EOX98410.1"/>
    </source>
</evidence>
<reference evidence="1 2" key="1">
    <citation type="journal article" date="2013" name="Genome Biol.">
        <title>The genome sequence of the most widely cultivated cacao type and its use to identify candidate genes regulating pod color.</title>
        <authorList>
            <person name="Motamayor J.C."/>
            <person name="Mockaitis K."/>
            <person name="Schmutz J."/>
            <person name="Haiminen N."/>
            <person name="Iii D.L."/>
            <person name="Cornejo O."/>
            <person name="Findley S.D."/>
            <person name="Zheng P."/>
            <person name="Utro F."/>
            <person name="Royaert S."/>
            <person name="Saski C."/>
            <person name="Jenkins J."/>
            <person name="Podicheti R."/>
            <person name="Zhao M."/>
            <person name="Scheffler B.E."/>
            <person name="Stack J.C."/>
            <person name="Feltus F.A."/>
            <person name="Mustiga G.M."/>
            <person name="Amores F."/>
            <person name="Phillips W."/>
            <person name="Marelli J.P."/>
            <person name="May G.D."/>
            <person name="Shapiro H."/>
            <person name="Ma J."/>
            <person name="Bustamante C.D."/>
            <person name="Schnell R.J."/>
            <person name="Main D."/>
            <person name="Gilbert D."/>
            <person name="Parida L."/>
            <person name="Kuhn D.N."/>
        </authorList>
    </citation>
    <scope>NUCLEOTIDE SEQUENCE [LARGE SCALE GENOMIC DNA]</scope>
    <source>
        <strain evidence="2">cv. Matina 1-6</strain>
    </source>
</reference>
<dbReference type="HOGENOM" id="CLU_2799107_0_0_1"/>
<dbReference type="Proteomes" id="UP000026915">
    <property type="component" value="Chromosome 2"/>
</dbReference>
<dbReference type="AlphaFoldDB" id="A0A061E0A3"/>
<protein>
    <submittedName>
        <fullName evidence="1">Uncharacterized protein</fullName>
    </submittedName>
</protein>
<sequence>MRGWAGIGDKGEETMAAILGGVGYHMVDLEAVARNVSEGMNMKFGVSGDISVPTNFMIALRNTATTTP</sequence>
<dbReference type="Gramene" id="EOX98410">
    <property type="protein sequence ID" value="EOX98410"/>
    <property type="gene ID" value="TCM_007180"/>
</dbReference>
<keyword evidence="2" id="KW-1185">Reference proteome</keyword>
<accession>A0A061E0A3</accession>
<gene>
    <name evidence="1" type="ORF">TCM_007180</name>
</gene>
<evidence type="ECO:0000313" key="2">
    <source>
        <dbReference type="Proteomes" id="UP000026915"/>
    </source>
</evidence>
<dbReference type="InParanoid" id="A0A061E0A3"/>